<dbReference type="InterPro" id="IPR007125">
    <property type="entry name" value="H2A/H2B/H3"/>
</dbReference>
<name>A0ABP0HZ91_9DINO</name>
<sequence>MALNQGQNSLLFPPHLLPAGLKEVPKICLTIGKFLKVAPDAPAPDGQAADQVPKRCGRPRKGQELKVTKQTGSFGGQQCRRVEEQIRILQHDSDVDCIPTAPFLRLVKESLSNLSKEPVDYLGPVDEIEPPQLRISSAALKVLKEAVEAKGLQFLVRCSMLAAHANRVTILDRDAKALKKLEGMSASSVCASSRSNPASRKRKAEPLDENSAGSE</sequence>
<evidence type="ECO:0000313" key="8">
    <source>
        <dbReference type="EMBL" id="CAK8995707.1"/>
    </source>
</evidence>
<comment type="subcellular location">
    <subcellularLocation>
        <location evidence="1">Nucleus</location>
    </subcellularLocation>
</comment>
<dbReference type="EMBL" id="CAXAMN010001638">
    <property type="protein sequence ID" value="CAK8995534.1"/>
    <property type="molecule type" value="Genomic_DNA"/>
</dbReference>
<evidence type="ECO:0000313" key="9">
    <source>
        <dbReference type="Proteomes" id="UP001642484"/>
    </source>
</evidence>
<evidence type="ECO:0000256" key="5">
    <source>
        <dbReference type="SAM" id="MobiDB-lite"/>
    </source>
</evidence>
<dbReference type="SMART" id="SM00428">
    <property type="entry name" value="H3"/>
    <property type="match status" value="1"/>
</dbReference>
<reference evidence="7 9" key="1">
    <citation type="submission" date="2024-02" db="EMBL/GenBank/DDBJ databases">
        <authorList>
            <person name="Chen Y."/>
            <person name="Shah S."/>
            <person name="Dougan E. K."/>
            <person name="Thang M."/>
            <person name="Chan C."/>
        </authorList>
    </citation>
    <scope>NUCLEOTIDE SEQUENCE [LARGE SCALE GENOMIC DNA]</scope>
</reference>
<evidence type="ECO:0000313" key="7">
    <source>
        <dbReference type="EMBL" id="CAK8995534.1"/>
    </source>
</evidence>
<comment type="similarity">
    <text evidence="2">Belongs to the histone H3 family.</text>
</comment>
<evidence type="ECO:0000256" key="3">
    <source>
        <dbReference type="ARBA" id="ARBA00023125"/>
    </source>
</evidence>
<dbReference type="InterPro" id="IPR009072">
    <property type="entry name" value="Histone-fold"/>
</dbReference>
<comment type="caution">
    <text evidence="7">The sequence shown here is derived from an EMBL/GenBank/DDBJ whole genome shotgun (WGS) entry which is preliminary data.</text>
</comment>
<protein>
    <recommendedName>
        <fullName evidence="6">Core Histone H2A/H2B/H3 domain-containing protein</fullName>
    </recommendedName>
</protein>
<feature type="compositionally biased region" description="Low complexity" evidence="5">
    <location>
        <begin position="42"/>
        <end position="51"/>
    </location>
</feature>
<evidence type="ECO:0000256" key="1">
    <source>
        <dbReference type="ARBA" id="ARBA00004123"/>
    </source>
</evidence>
<dbReference type="Pfam" id="PF00125">
    <property type="entry name" value="Histone"/>
    <property type="match status" value="1"/>
</dbReference>
<gene>
    <name evidence="7" type="ORF">CCMP2556_LOCUS4061</name>
    <name evidence="8" type="ORF">CCMP2556_LOCUS4145</name>
</gene>
<feature type="region of interest" description="Disordered" evidence="5">
    <location>
        <begin position="42"/>
        <end position="63"/>
    </location>
</feature>
<feature type="compositionally biased region" description="Low complexity" evidence="5">
    <location>
        <begin position="185"/>
        <end position="198"/>
    </location>
</feature>
<evidence type="ECO:0000256" key="4">
    <source>
        <dbReference type="ARBA" id="ARBA00023242"/>
    </source>
</evidence>
<dbReference type="InterPro" id="IPR000164">
    <property type="entry name" value="Histone_H3/CENP-A"/>
</dbReference>
<evidence type="ECO:0000259" key="6">
    <source>
        <dbReference type="Pfam" id="PF00125"/>
    </source>
</evidence>
<dbReference type="SUPFAM" id="SSF47113">
    <property type="entry name" value="Histone-fold"/>
    <property type="match status" value="1"/>
</dbReference>
<keyword evidence="3" id="KW-0238">DNA-binding</keyword>
<keyword evidence="9" id="KW-1185">Reference proteome</keyword>
<feature type="region of interest" description="Disordered" evidence="5">
    <location>
        <begin position="182"/>
        <end position="215"/>
    </location>
</feature>
<accession>A0ABP0HZ91</accession>
<feature type="domain" description="Core Histone H2A/H2B/H3" evidence="6">
    <location>
        <begin position="85"/>
        <end position="176"/>
    </location>
</feature>
<organism evidence="7 9">
    <name type="scientific">Durusdinium trenchii</name>
    <dbReference type="NCBI Taxonomy" id="1381693"/>
    <lineage>
        <taxon>Eukaryota</taxon>
        <taxon>Sar</taxon>
        <taxon>Alveolata</taxon>
        <taxon>Dinophyceae</taxon>
        <taxon>Suessiales</taxon>
        <taxon>Symbiodiniaceae</taxon>
        <taxon>Durusdinium</taxon>
    </lineage>
</organism>
<evidence type="ECO:0000256" key="2">
    <source>
        <dbReference type="ARBA" id="ARBA00010343"/>
    </source>
</evidence>
<proteinExistence type="inferred from homology"/>
<keyword evidence="4" id="KW-0539">Nucleus</keyword>
<dbReference type="Gene3D" id="1.10.20.10">
    <property type="entry name" value="Histone, subunit A"/>
    <property type="match status" value="1"/>
</dbReference>
<dbReference type="EMBL" id="CAXAMN010001671">
    <property type="protein sequence ID" value="CAK8995707.1"/>
    <property type="molecule type" value="Genomic_DNA"/>
</dbReference>
<dbReference type="Proteomes" id="UP001642484">
    <property type="component" value="Unassembled WGS sequence"/>
</dbReference>